<dbReference type="InterPro" id="IPR017850">
    <property type="entry name" value="Alkaline_phosphatase_core_sf"/>
</dbReference>
<dbReference type="Gene3D" id="3.40.720.10">
    <property type="entry name" value="Alkaline Phosphatase, subunit A"/>
    <property type="match status" value="2"/>
</dbReference>
<dbReference type="EMBL" id="BSEV01000007">
    <property type="protein sequence ID" value="GLK10193.1"/>
    <property type="molecule type" value="Genomic_DNA"/>
</dbReference>
<keyword evidence="2" id="KW-0732">Signal</keyword>
<comment type="caution">
    <text evidence="3">The sequence shown here is derived from an EMBL/GenBank/DDBJ whole genome shotgun (WGS) entry which is preliminary data.</text>
</comment>
<proteinExistence type="predicted"/>
<feature type="chain" id="PRO_5040999516" description="Nucleotide pyrophosphatase" evidence="2">
    <location>
        <begin position="25"/>
        <end position="827"/>
    </location>
</feature>
<name>A0A9W6I2W8_9ACTN</name>
<dbReference type="Pfam" id="PF01663">
    <property type="entry name" value="Phosphodiest"/>
    <property type="match status" value="1"/>
</dbReference>
<feature type="signal peptide" evidence="2">
    <location>
        <begin position="1"/>
        <end position="24"/>
    </location>
</feature>
<dbReference type="Proteomes" id="UP001143474">
    <property type="component" value="Unassembled WGS sequence"/>
</dbReference>
<dbReference type="RefSeq" id="WP_271218632.1">
    <property type="nucleotide sequence ID" value="NZ_BAAAVD010000042.1"/>
</dbReference>
<dbReference type="PANTHER" id="PTHR10151:SF120">
    <property type="entry name" value="BIS(5'-ADENOSYL)-TRIPHOSPHATASE"/>
    <property type="match status" value="1"/>
</dbReference>
<organism evidence="3 4">
    <name type="scientific">Streptosporangium carneum</name>
    <dbReference type="NCBI Taxonomy" id="47481"/>
    <lineage>
        <taxon>Bacteria</taxon>
        <taxon>Bacillati</taxon>
        <taxon>Actinomycetota</taxon>
        <taxon>Actinomycetes</taxon>
        <taxon>Streptosporangiales</taxon>
        <taxon>Streptosporangiaceae</taxon>
        <taxon>Streptosporangium</taxon>
    </lineage>
</organism>
<dbReference type="GO" id="GO:0016787">
    <property type="term" value="F:hydrolase activity"/>
    <property type="evidence" value="ECO:0007669"/>
    <property type="project" value="UniProtKB-ARBA"/>
</dbReference>
<evidence type="ECO:0000256" key="1">
    <source>
        <dbReference type="SAM" id="MobiDB-lite"/>
    </source>
</evidence>
<sequence>MRFRNGLALLAAATVIATPLAAEARTAQTPLQAENFDGLSGSLSTRVDESGIPADLKGFTHTPPAGWTVSLAPDMPQGVTEWQGWSFTTLPFWTAAEGQGREGFTRASGVFAVADPDEWDDKGSPSSKGRFDSTLTSNEVTLPQGKDKVYLGFASHYRREAPQKGQVTVSFDGGAPVEIMKLGDADALNEYYSLEIPVPAGAQRMKVNWRLHDGANNWFWAIDDVRVADAPIEKPPLPEAPPEVPDGPDGTKKDKLLVIGLDGALLDKIGEADAPNLKELVAKGTAAPSPLYSSPMAQTSSGPGWSTIATGVWPDKHNVRDNDFTSPRYDAYPDFMTRLEKADPSFSTFVVASWGPINNTVFGAKVDVRLNGGADYDEGTTRKAVSYIKDNSPDATFVQLDNIDGAGHSTGPDSPAYLKAIKDADAQVGRILQAVRSRPSYAQENWLTMVTADHGHKTGGDHGGSDPRERSTFVIAQGADIPAGATRTDVRLVDLAATALKHLGQPLDPALDGRPITTASTDPFDTLRPSLAERADETGIPAGLKGFTHTPPTGWKVDNGAMGTGGYAEWRGWSFATDEFWTRTERDQRRETNVRSRDVFAVADSDEWTDKPVTGGFDSTLVGPPAKVYPGSTLDLSYVTHYRTDPAQKAEVSISFDGATPVPVTSYTADAVAKTESFKVQVPAGAKQAQVRFRYASTKEGWYWAVDDVRLSSKPAEGLVVSEAKTRSVAVGNPAHSPAWQAFVDLTVTDLAGKPVHGALVKGSWLREGKNVALPALCRTGDDGRCTLTRTVTHAETVKASINDIQHARLPYYPEGSEVTEVTVNRP</sequence>
<evidence type="ECO:0008006" key="5">
    <source>
        <dbReference type="Google" id="ProtNLM"/>
    </source>
</evidence>
<dbReference type="AlphaFoldDB" id="A0A9W6I2W8"/>
<reference evidence="3" key="2">
    <citation type="submission" date="2023-01" db="EMBL/GenBank/DDBJ databases">
        <authorList>
            <person name="Sun Q."/>
            <person name="Evtushenko L."/>
        </authorList>
    </citation>
    <scope>NUCLEOTIDE SEQUENCE</scope>
    <source>
        <strain evidence="3">VKM Ac-2007</strain>
    </source>
</reference>
<gene>
    <name evidence="3" type="ORF">GCM10017600_35990</name>
</gene>
<dbReference type="Gene3D" id="2.60.120.200">
    <property type="match status" value="2"/>
</dbReference>
<dbReference type="InterPro" id="IPR002591">
    <property type="entry name" value="Phosphodiest/P_Trfase"/>
</dbReference>
<evidence type="ECO:0000313" key="4">
    <source>
        <dbReference type="Proteomes" id="UP001143474"/>
    </source>
</evidence>
<reference evidence="3" key="1">
    <citation type="journal article" date="2014" name="Int. J. Syst. Evol. Microbiol.">
        <title>Complete genome sequence of Corynebacterium casei LMG S-19264T (=DSM 44701T), isolated from a smear-ripened cheese.</title>
        <authorList>
            <consortium name="US DOE Joint Genome Institute (JGI-PGF)"/>
            <person name="Walter F."/>
            <person name="Albersmeier A."/>
            <person name="Kalinowski J."/>
            <person name="Ruckert C."/>
        </authorList>
    </citation>
    <scope>NUCLEOTIDE SEQUENCE</scope>
    <source>
        <strain evidence="3">VKM Ac-2007</strain>
    </source>
</reference>
<protein>
    <recommendedName>
        <fullName evidence="5">Nucleotide pyrophosphatase</fullName>
    </recommendedName>
</protein>
<keyword evidence="4" id="KW-1185">Reference proteome</keyword>
<evidence type="ECO:0000313" key="3">
    <source>
        <dbReference type="EMBL" id="GLK10193.1"/>
    </source>
</evidence>
<evidence type="ECO:0000256" key="2">
    <source>
        <dbReference type="SAM" id="SignalP"/>
    </source>
</evidence>
<dbReference type="SUPFAM" id="SSF53649">
    <property type="entry name" value="Alkaline phosphatase-like"/>
    <property type="match status" value="1"/>
</dbReference>
<dbReference type="PANTHER" id="PTHR10151">
    <property type="entry name" value="ECTONUCLEOTIDE PYROPHOSPHATASE/PHOSPHODIESTERASE"/>
    <property type="match status" value="1"/>
</dbReference>
<accession>A0A9W6I2W8</accession>
<feature type="region of interest" description="Disordered" evidence="1">
    <location>
        <begin position="115"/>
        <end position="135"/>
    </location>
</feature>